<dbReference type="PANTHER" id="PTHR10237:SF15">
    <property type="entry name" value="LD37257P"/>
    <property type="match status" value="1"/>
</dbReference>
<dbReference type="PANTHER" id="PTHR10237">
    <property type="entry name" value="DEFORMED EPIDERMAL AUTOREGULATORY FACTOR 1 HOMOLOG SUPPRESSIN"/>
    <property type="match status" value="1"/>
</dbReference>
<keyword evidence="1" id="KW-0479">Metal-binding</keyword>
<keyword evidence="2 4" id="KW-0863">Zinc-finger</keyword>
<dbReference type="Pfam" id="PF01753">
    <property type="entry name" value="zf-MYND"/>
    <property type="match status" value="1"/>
</dbReference>
<dbReference type="EMBL" id="AJWK01015538">
    <property type="status" value="NOT_ANNOTATED_CDS"/>
    <property type="molecule type" value="Genomic_DNA"/>
</dbReference>
<dbReference type="EMBL" id="AJWK01015536">
    <property type="status" value="NOT_ANNOTATED_CDS"/>
    <property type="molecule type" value="Genomic_DNA"/>
</dbReference>
<protein>
    <recommendedName>
        <fullName evidence="6">MYND-type domain-containing protein</fullName>
    </recommendedName>
</protein>
<evidence type="ECO:0000259" key="6">
    <source>
        <dbReference type="PROSITE" id="PS50865"/>
    </source>
</evidence>
<proteinExistence type="predicted"/>
<feature type="compositionally biased region" description="Polar residues" evidence="5">
    <location>
        <begin position="523"/>
        <end position="533"/>
    </location>
</feature>
<evidence type="ECO:0000256" key="3">
    <source>
        <dbReference type="ARBA" id="ARBA00022833"/>
    </source>
</evidence>
<feature type="region of interest" description="Disordered" evidence="5">
    <location>
        <begin position="469"/>
        <end position="533"/>
    </location>
</feature>
<dbReference type="InterPro" id="IPR024119">
    <property type="entry name" value="TF_DEAF-1"/>
</dbReference>
<dbReference type="AlphaFoldDB" id="A0A1B0CJY6"/>
<dbReference type="PROSITE" id="PS01360">
    <property type="entry name" value="ZF_MYND_1"/>
    <property type="match status" value="1"/>
</dbReference>
<dbReference type="GO" id="GO:0008270">
    <property type="term" value="F:zinc ion binding"/>
    <property type="evidence" value="ECO:0007669"/>
    <property type="project" value="UniProtKB-KW"/>
</dbReference>
<dbReference type="SUPFAM" id="SSF144232">
    <property type="entry name" value="HIT/MYND zinc finger-like"/>
    <property type="match status" value="1"/>
</dbReference>
<dbReference type="VEuPathDB" id="VectorBase:LLOJ004922"/>
<organism evidence="7 8">
    <name type="scientific">Lutzomyia longipalpis</name>
    <name type="common">Sand fly</name>
    <dbReference type="NCBI Taxonomy" id="7200"/>
    <lineage>
        <taxon>Eukaryota</taxon>
        <taxon>Metazoa</taxon>
        <taxon>Ecdysozoa</taxon>
        <taxon>Arthropoda</taxon>
        <taxon>Hexapoda</taxon>
        <taxon>Insecta</taxon>
        <taxon>Pterygota</taxon>
        <taxon>Neoptera</taxon>
        <taxon>Endopterygota</taxon>
        <taxon>Diptera</taxon>
        <taxon>Nematocera</taxon>
        <taxon>Psychodoidea</taxon>
        <taxon>Psychodidae</taxon>
        <taxon>Lutzomyia</taxon>
        <taxon>Lutzomyia</taxon>
    </lineage>
</organism>
<evidence type="ECO:0000313" key="7">
    <source>
        <dbReference type="EnsemblMetazoa" id="LLOJ004922-PA"/>
    </source>
</evidence>
<feature type="region of interest" description="Disordered" evidence="5">
    <location>
        <begin position="367"/>
        <end position="396"/>
    </location>
</feature>
<dbReference type="FunFam" id="6.10.140.2220:FF:000022">
    <property type="entry name" value="Leucine-rich repeat-containing protein"/>
    <property type="match status" value="1"/>
</dbReference>
<feature type="region of interest" description="Disordered" evidence="5">
    <location>
        <begin position="86"/>
        <end position="239"/>
    </location>
</feature>
<dbReference type="Proteomes" id="UP000092461">
    <property type="component" value="Unassembled WGS sequence"/>
</dbReference>
<dbReference type="InterPro" id="IPR002893">
    <property type="entry name" value="Znf_MYND"/>
</dbReference>
<evidence type="ECO:0000256" key="1">
    <source>
        <dbReference type="ARBA" id="ARBA00022723"/>
    </source>
</evidence>
<feature type="compositionally biased region" description="Basic and acidic residues" evidence="5">
    <location>
        <begin position="155"/>
        <end position="171"/>
    </location>
</feature>
<dbReference type="GO" id="GO:0005634">
    <property type="term" value="C:nucleus"/>
    <property type="evidence" value="ECO:0007669"/>
    <property type="project" value="TreeGrafter"/>
</dbReference>
<feature type="compositionally biased region" description="Polar residues" evidence="5">
    <location>
        <begin position="376"/>
        <end position="394"/>
    </location>
</feature>
<feature type="compositionally biased region" description="Basic and acidic residues" evidence="5">
    <location>
        <begin position="214"/>
        <end position="226"/>
    </location>
</feature>
<feature type="compositionally biased region" description="Acidic residues" evidence="5">
    <location>
        <begin position="107"/>
        <end position="134"/>
    </location>
</feature>
<feature type="compositionally biased region" description="Low complexity" evidence="5">
    <location>
        <begin position="508"/>
        <end position="522"/>
    </location>
</feature>
<evidence type="ECO:0000256" key="5">
    <source>
        <dbReference type="SAM" id="MobiDB-lite"/>
    </source>
</evidence>
<evidence type="ECO:0000256" key="4">
    <source>
        <dbReference type="PROSITE-ProRule" id="PRU00134"/>
    </source>
</evidence>
<dbReference type="GO" id="GO:0000981">
    <property type="term" value="F:DNA-binding transcription factor activity, RNA polymerase II-specific"/>
    <property type="evidence" value="ECO:0007669"/>
    <property type="project" value="TreeGrafter"/>
</dbReference>
<feature type="compositionally biased region" description="Gly residues" evidence="5">
    <location>
        <begin position="87"/>
        <end position="97"/>
    </location>
</feature>
<dbReference type="VEuPathDB" id="VectorBase:LLONM1_005508"/>
<evidence type="ECO:0000313" key="8">
    <source>
        <dbReference type="Proteomes" id="UP000092461"/>
    </source>
</evidence>
<dbReference type="EnsemblMetazoa" id="LLOJ004922-RA">
    <property type="protein sequence ID" value="LLOJ004922-PA"/>
    <property type="gene ID" value="LLOJ004922"/>
</dbReference>
<keyword evidence="8" id="KW-1185">Reference proteome</keyword>
<keyword evidence="3" id="KW-0862">Zinc</keyword>
<accession>A0A1B0CJY6</accession>
<sequence length="812" mass="87662">MQQQKQNNGREVMMPKRKLVDVQPVKMMRIRSWKSSATILKKRSIKWLNKNKYQLGRERNAFERQKDAADVLKEGSMASFGYEMFTGRGGSDGGGVGKKVKGANGGEEGDDADEEEVDEDEEEDEEEEEEDFEVMENQAKRSRMDDEDDDVEIVVTKKRDGGTEKVFCDRKNGKKGGSSNDDVMTTKRGAISPSSHHQQQQQQQGDHPVAKGNEAPDKGKQKRDGKLPSNAAAAAATQTHLDDPTKKLCLELEMNFASHDKMLTDYIEGTANESVGGIQRHVEQLIVEIQTLSDMIRAKEMEWNNMLHLKKVKEEIVARLTRRRHVMEFASAKFGMTPLDYGAFGGESKGDDSITKLTQALLSRAGMADGADGTHKGNSTSTEARNSQHLKSNDGNSSSLLAAFGASAAGVGGDLGAHTRSSGSDGGLTAAQATAFANDLFNGHNTRLTQQMGRQGAIKDVKSIIADYRQRHPEVVPRRGRRMKPLTGGEMSSSKEGGGNSRPSSADSSHSNATNSNFATSSGHAATQSGGAPTGSLSFKDVLVQFAKLSQSDRQMISTATEGVGGAGGGGGSKAPPPYPEVTLYPVSSQSAAAANEQMMLNNANNSHSNSLLHGILTKSTSRPNAAGFTSFSPTLARLLTAPERITNPQTGSGGGGAQFQQQLNPALNLSKSHSEITITPVVSQTNLQQSLLQQQQQQQQRFENCNSSSGGVQIRMKQENVFNIDDEADDSADRLVIDEGGGERNAMDTSGGKEQQISIVGQEFHENEVPECQGCKKREAQFVCAGCGNQWYCSRECQVSAWDEHSEVCTG</sequence>
<dbReference type="Gene3D" id="6.10.140.2220">
    <property type="match status" value="1"/>
</dbReference>
<dbReference type="EMBL" id="AJWK01015537">
    <property type="status" value="NOT_ANNOTATED_CDS"/>
    <property type="molecule type" value="Genomic_DNA"/>
</dbReference>
<evidence type="ECO:0000256" key="2">
    <source>
        <dbReference type="ARBA" id="ARBA00022771"/>
    </source>
</evidence>
<name>A0A1B0CJY6_LUTLO</name>
<feature type="domain" description="MYND-type" evidence="6">
    <location>
        <begin position="773"/>
        <end position="810"/>
    </location>
</feature>
<reference evidence="7" key="1">
    <citation type="submission" date="2020-05" db="UniProtKB">
        <authorList>
            <consortium name="EnsemblMetazoa"/>
        </authorList>
    </citation>
    <scope>IDENTIFICATION</scope>
    <source>
        <strain evidence="7">Jacobina</strain>
    </source>
</reference>
<dbReference type="PROSITE" id="PS50865">
    <property type="entry name" value="ZF_MYND_2"/>
    <property type="match status" value="1"/>
</dbReference>